<dbReference type="InterPro" id="IPR003776">
    <property type="entry name" value="YcaO-like_dom"/>
</dbReference>
<dbReference type="EMBL" id="AQGV01000011">
    <property type="protein sequence ID" value="MBE0366784.1"/>
    <property type="molecule type" value="Genomic_DNA"/>
</dbReference>
<dbReference type="NCBIfam" id="TIGR00702">
    <property type="entry name" value="YcaO-type kinase domain"/>
    <property type="match status" value="1"/>
</dbReference>
<dbReference type="Gene3D" id="3.30.40.250">
    <property type="match status" value="1"/>
</dbReference>
<gene>
    <name evidence="2" type="ORF">PAUR_a0028</name>
</gene>
<dbReference type="Proteomes" id="UP000615755">
    <property type="component" value="Unassembled WGS sequence"/>
</dbReference>
<dbReference type="InterPro" id="IPR022291">
    <property type="entry name" value="Bacteriocin_synth_cyclodeHase"/>
</dbReference>
<feature type="domain" description="YcaO" evidence="1">
    <location>
        <begin position="376"/>
        <end position="727"/>
    </location>
</feature>
<proteinExistence type="predicted"/>
<organism evidence="2 3">
    <name type="scientific">Pseudoalteromonas aurantia 208</name>
    <dbReference type="NCBI Taxonomy" id="1314867"/>
    <lineage>
        <taxon>Bacteria</taxon>
        <taxon>Pseudomonadati</taxon>
        <taxon>Pseudomonadota</taxon>
        <taxon>Gammaproteobacteria</taxon>
        <taxon>Alteromonadales</taxon>
        <taxon>Pseudoalteromonadaceae</taxon>
        <taxon>Pseudoalteromonas</taxon>
    </lineage>
</organism>
<dbReference type="Gene3D" id="3.40.50.720">
    <property type="entry name" value="NAD(P)-binding Rossmann-like Domain"/>
    <property type="match status" value="1"/>
</dbReference>
<accession>A0ABR9E8Y0</accession>
<evidence type="ECO:0000313" key="2">
    <source>
        <dbReference type="EMBL" id="MBE0366784.1"/>
    </source>
</evidence>
<dbReference type="Pfam" id="PF02624">
    <property type="entry name" value="YcaO"/>
    <property type="match status" value="1"/>
</dbReference>
<dbReference type="PANTHER" id="PTHR37809">
    <property type="entry name" value="RIBOSOMAL PROTEIN S12 METHYLTHIOTRANSFERASE ACCESSORY FACTOR YCAO"/>
    <property type="match status" value="1"/>
</dbReference>
<comment type="caution">
    <text evidence="2">The sequence shown here is derived from an EMBL/GenBank/DDBJ whole genome shotgun (WGS) entry which is preliminary data.</text>
</comment>
<dbReference type="PANTHER" id="PTHR37809:SF1">
    <property type="entry name" value="RIBOSOMAL PROTEIN S12 METHYLTHIOTRANSFERASE ACCESSORY FACTOR YCAO"/>
    <property type="match status" value="1"/>
</dbReference>
<reference evidence="2 3" key="1">
    <citation type="submission" date="2015-03" db="EMBL/GenBank/DDBJ databases">
        <title>Genome sequence of Pseudoalteromonas aurantia.</title>
        <authorList>
            <person name="Xie B.-B."/>
            <person name="Rong J.-C."/>
            <person name="Qin Q.-L."/>
            <person name="Zhang Y.-Z."/>
        </authorList>
    </citation>
    <scope>NUCLEOTIDE SEQUENCE [LARGE SCALE GENOMIC DNA]</scope>
    <source>
        <strain evidence="2 3">208</strain>
    </source>
</reference>
<evidence type="ECO:0000259" key="1">
    <source>
        <dbReference type="PROSITE" id="PS51664"/>
    </source>
</evidence>
<evidence type="ECO:0000313" key="3">
    <source>
        <dbReference type="Proteomes" id="UP000615755"/>
    </source>
</evidence>
<dbReference type="Gene3D" id="3.30.160.660">
    <property type="match status" value="1"/>
</dbReference>
<keyword evidence="3" id="KW-1185">Reference proteome</keyword>
<dbReference type="NCBIfam" id="TIGR03882">
    <property type="entry name" value="cyclo_dehyd_2"/>
    <property type="match status" value="1"/>
</dbReference>
<sequence>MAVFNEHYQWHPKFFVAPYRDTHYRLLAECDTHLIEIEQMDALHSILTQGKSLTEISSLCSSKIIVSLRTLLPVLVQAGFILPRQSLAQVSHYYVPQYTLPPKINNNSRWKEIIWLSKPDLPFDFESVSLPDSILEQTSLVIVDDYLDPRLSAINQAYRDNQVQWLIIKVTGERAFVGPLFNPLAESACWQCLQHRMLIHSALRWFTDSQDNASIEPSVQALAPIPIHYDTHRMQQFKSQAERVIPELMSDHHLNTLYEINDTTMTIHPVIKRPQCQSCGDPHLFKHNTKPIKLSPSKKLTHDDGGYRTVPVSETHDKLQKLVSPISGLLTHCHTESSSEKGVNQIYRSGFFQVPRRPLSFDSKTPLPVFWYSSMGKGITPMQSKVSALSEGIERLASQYQGDEPTHLATPPKNSDKYILPQQLSPFSDAQYQHFSSKSNAQHNLYSTQPYDGDTPLHWSPVWSLVTHKQCFVPTSFCYDHCPFEDQKYSRFYHNGGAAGNTLEEALLQGFLEIIERDAIAIWWYNQVPRNSVCLKGINNELSLQLSNTLEQHCDYWVLNITTDFNVPVFAAVAHNKITEQFSLGFGCHIDPTIAIHRALTELCQIFEIRHNHTAPFDFDEITNKDFLFPLQYSAESTNEIRRPYNSDICDDIQHLLDCAKSLTLDVLVLNYTRPDMCLHTVKVIIPGTCHLFPYFASERLYSVPVSMQLQAKRKLESQLNQHALLI</sequence>
<dbReference type="RefSeq" id="WP_192506292.1">
    <property type="nucleotide sequence ID" value="NZ_AQGV01000011.1"/>
</dbReference>
<protein>
    <recommendedName>
        <fullName evidence="1">YcaO domain-containing protein</fullName>
    </recommendedName>
</protein>
<dbReference type="PROSITE" id="PS51664">
    <property type="entry name" value="YCAO"/>
    <property type="match status" value="1"/>
</dbReference>
<name>A0ABR9E8Y0_9GAMM</name>
<dbReference type="Gene3D" id="3.30.1330.230">
    <property type="match status" value="1"/>
</dbReference>